<evidence type="ECO:0000313" key="17">
    <source>
        <dbReference type="Proteomes" id="UP000765509"/>
    </source>
</evidence>
<keyword evidence="7" id="KW-0460">Magnesium</keyword>
<keyword evidence="9" id="KW-0229">DNA integration</keyword>
<protein>
    <recommendedName>
        <fullName evidence="15">Integrase catalytic domain-containing protein</fullName>
    </recommendedName>
</protein>
<dbReference type="GO" id="GO:0005634">
    <property type="term" value="C:nucleus"/>
    <property type="evidence" value="ECO:0007669"/>
    <property type="project" value="UniProtKB-ARBA"/>
</dbReference>
<evidence type="ECO:0000256" key="10">
    <source>
        <dbReference type="ARBA" id="ARBA00022918"/>
    </source>
</evidence>
<evidence type="ECO:0000256" key="4">
    <source>
        <dbReference type="ARBA" id="ARBA00022723"/>
    </source>
</evidence>
<comment type="catalytic activity">
    <reaction evidence="13">
        <text>DNA(n) + a 2'-deoxyribonucleoside 5'-triphosphate = DNA(n+1) + diphosphate</text>
        <dbReference type="Rhea" id="RHEA:22508"/>
        <dbReference type="Rhea" id="RHEA-COMP:17339"/>
        <dbReference type="Rhea" id="RHEA-COMP:17340"/>
        <dbReference type="ChEBI" id="CHEBI:33019"/>
        <dbReference type="ChEBI" id="CHEBI:61560"/>
        <dbReference type="ChEBI" id="CHEBI:173112"/>
        <dbReference type="EC" id="2.7.7.49"/>
    </reaction>
</comment>
<evidence type="ECO:0000256" key="2">
    <source>
        <dbReference type="ARBA" id="ARBA00022695"/>
    </source>
</evidence>
<evidence type="ECO:0000313" key="16">
    <source>
        <dbReference type="EMBL" id="MBW0463649.1"/>
    </source>
</evidence>
<evidence type="ECO:0000259" key="15">
    <source>
        <dbReference type="PROSITE" id="PS50994"/>
    </source>
</evidence>
<dbReference type="GO" id="GO:0006310">
    <property type="term" value="P:DNA recombination"/>
    <property type="evidence" value="ECO:0007669"/>
    <property type="project" value="UniProtKB-KW"/>
</dbReference>
<keyword evidence="12" id="KW-0233">DNA recombination</keyword>
<dbReference type="GO" id="GO:0032196">
    <property type="term" value="P:transposition"/>
    <property type="evidence" value="ECO:0007669"/>
    <property type="project" value="UniProtKB-KW"/>
</dbReference>
<keyword evidence="11" id="KW-0808">Transferase</keyword>
<keyword evidence="4" id="KW-0479">Metal-binding</keyword>
<dbReference type="PANTHER" id="PTHR42648:SF11">
    <property type="entry name" value="TRANSPOSON TY4-P GAG-POL POLYPROTEIN"/>
    <property type="match status" value="1"/>
</dbReference>
<sequence length="229" mass="25654">MPPYLPKIIGIANAQIYDLTENSSKAYTENPTLGQLTLLETNLDNDGTKIGNVALPGKHNLTDLLHSMFRHIGNKLLKQLVWKCFGNEASKGITRKLTACQQCYIAKSTRNSVLAICNRTKEPMEIVMANLMGKLKDMLPYGGKYALTKHNIGSTYSECHILTKKSDATLVLLRVMTIWETKTGKKIKMFCSDTGGEFCNSILENWSHLQGTIHEKILPYHHEQNGSIE</sequence>
<name>A0A9Q3BDZ4_9BASI</name>
<dbReference type="GO" id="GO:0016787">
    <property type="term" value="F:hydrolase activity"/>
    <property type="evidence" value="ECO:0007669"/>
    <property type="project" value="UniProtKB-KW"/>
</dbReference>
<gene>
    <name evidence="16" type="ORF">O181_003364</name>
</gene>
<reference evidence="16" key="1">
    <citation type="submission" date="2021-03" db="EMBL/GenBank/DDBJ databases">
        <title>Draft genome sequence of rust myrtle Austropuccinia psidii MF-1, a brazilian biotype.</title>
        <authorList>
            <person name="Quecine M.C."/>
            <person name="Pachon D.M.R."/>
            <person name="Bonatelli M.L."/>
            <person name="Correr F.H."/>
            <person name="Franceschini L.M."/>
            <person name="Leite T.F."/>
            <person name="Margarido G.R.A."/>
            <person name="Almeida C.A."/>
            <person name="Ferrarezi J.A."/>
            <person name="Labate C.A."/>
        </authorList>
    </citation>
    <scope>NUCLEOTIDE SEQUENCE</scope>
    <source>
        <strain evidence="16">MF-1</strain>
    </source>
</reference>
<dbReference type="InterPro" id="IPR039537">
    <property type="entry name" value="Retrotran_Ty1/copia-like"/>
</dbReference>
<keyword evidence="5" id="KW-0255">Endonuclease</keyword>
<evidence type="ECO:0000256" key="14">
    <source>
        <dbReference type="ARBA" id="ARBA00049244"/>
    </source>
</evidence>
<dbReference type="InterPro" id="IPR001584">
    <property type="entry name" value="Integrase_cat-core"/>
</dbReference>
<proteinExistence type="predicted"/>
<comment type="catalytic activity">
    <reaction evidence="14">
        <text>DNA(n) + a 2'-deoxyribonucleoside 5'-triphosphate = DNA(n+1) + diphosphate</text>
        <dbReference type="Rhea" id="RHEA:22508"/>
        <dbReference type="Rhea" id="RHEA-COMP:17339"/>
        <dbReference type="Rhea" id="RHEA-COMP:17340"/>
        <dbReference type="ChEBI" id="CHEBI:33019"/>
        <dbReference type="ChEBI" id="CHEBI:61560"/>
        <dbReference type="ChEBI" id="CHEBI:173112"/>
        <dbReference type="EC" id="2.7.7.7"/>
    </reaction>
</comment>
<dbReference type="Proteomes" id="UP000765509">
    <property type="component" value="Unassembled WGS sequence"/>
</dbReference>
<keyword evidence="17" id="KW-1185">Reference proteome</keyword>
<dbReference type="GO" id="GO:0046872">
    <property type="term" value="F:metal ion binding"/>
    <property type="evidence" value="ECO:0007669"/>
    <property type="project" value="UniProtKB-KW"/>
</dbReference>
<dbReference type="EMBL" id="AVOT02000602">
    <property type="protein sequence ID" value="MBW0463649.1"/>
    <property type="molecule type" value="Genomic_DNA"/>
</dbReference>
<evidence type="ECO:0000256" key="12">
    <source>
        <dbReference type="ARBA" id="ARBA00023172"/>
    </source>
</evidence>
<evidence type="ECO:0000256" key="9">
    <source>
        <dbReference type="ARBA" id="ARBA00022908"/>
    </source>
</evidence>
<dbReference type="OrthoDB" id="7691805at2759"/>
<evidence type="ECO:0000256" key="5">
    <source>
        <dbReference type="ARBA" id="ARBA00022759"/>
    </source>
</evidence>
<dbReference type="GO" id="GO:0003723">
    <property type="term" value="F:RNA binding"/>
    <property type="evidence" value="ECO:0007669"/>
    <property type="project" value="UniProtKB-KW"/>
</dbReference>
<dbReference type="SUPFAM" id="SSF53098">
    <property type="entry name" value="Ribonuclease H-like"/>
    <property type="match status" value="1"/>
</dbReference>
<dbReference type="PANTHER" id="PTHR42648">
    <property type="entry name" value="TRANSPOSASE, PUTATIVE-RELATED"/>
    <property type="match status" value="1"/>
</dbReference>
<comment type="caution">
    <text evidence="16">The sequence shown here is derived from an EMBL/GenBank/DDBJ whole genome shotgun (WGS) entry which is preliminary data.</text>
</comment>
<keyword evidence="6" id="KW-0378">Hydrolase</keyword>
<dbReference type="GO" id="GO:0003887">
    <property type="term" value="F:DNA-directed DNA polymerase activity"/>
    <property type="evidence" value="ECO:0007669"/>
    <property type="project" value="UniProtKB-KW"/>
</dbReference>
<dbReference type="GO" id="GO:0003964">
    <property type="term" value="F:RNA-directed DNA polymerase activity"/>
    <property type="evidence" value="ECO:0007669"/>
    <property type="project" value="UniProtKB-KW"/>
</dbReference>
<evidence type="ECO:0000256" key="3">
    <source>
        <dbReference type="ARBA" id="ARBA00022722"/>
    </source>
</evidence>
<keyword evidence="10" id="KW-0695">RNA-directed DNA polymerase</keyword>
<keyword evidence="8" id="KW-0694">RNA-binding</keyword>
<dbReference type="GO" id="GO:0004519">
    <property type="term" value="F:endonuclease activity"/>
    <property type="evidence" value="ECO:0007669"/>
    <property type="project" value="UniProtKB-KW"/>
</dbReference>
<evidence type="ECO:0000256" key="7">
    <source>
        <dbReference type="ARBA" id="ARBA00022842"/>
    </source>
</evidence>
<dbReference type="GO" id="GO:0015074">
    <property type="term" value="P:DNA integration"/>
    <property type="evidence" value="ECO:0007669"/>
    <property type="project" value="UniProtKB-KW"/>
</dbReference>
<keyword evidence="2" id="KW-0548">Nucleotidyltransferase</keyword>
<keyword evidence="1" id="KW-0815">Transposition</keyword>
<dbReference type="Gene3D" id="3.30.420.10">
    <property type="entry name" value="Ribonuclease H-like superfamily/Ribonuclease H"/>
    <property type="match status" value="1"/>
</dbReference>
<dbReference type="AlphaFoldDB" id="A0A9Q3BDZ4"/>
<keyword evidence="3" id="KW-0540">Nuclease</keyword>
<accession>A0A9Q3BDZ4</accession>
<evidence type="ECO:0000256" key="6">
    <source>
        <dbReference type="ARBA" id="ARBA00022801"/>
    </source>
</evidence>
<keyword evidence="11" id="KW-0239">DNA-directed DNA polymerase</keyword>
<dbReference type="InterPro" id="IPR036397">
    <property type="entry name" value="RNaseH_sf"/>
</dbReference>
<organism evidence="16 17">
    <name type="scientific">Austropuccinia psidii MF-1</name>
    <dbReference type="NCBI Taxonomy" id="1389203"/>
    <lineage>
        <taxon>Eukaryota</taxon>
        <taxon>Fungi</taxon>
        <taxon>Dikarya</taxon>
        <taxon>Basidiomycota</taxon>
        <taxon>Pucciniomycotina</taxon>
        <taxon>Pucciniomycetes</taxon>
        <taxon>Pucciniales</taxon>
        <taxon>Sphaerophragmiaceae</taxon>
        <taxon>Austropuccinia</taxon>
    </lineage>
</organism>
<evidence type="ECO:0000256" key="8">
    <source>
        <dbReference type="ARBA" id="ARBA00022884"/>
    </source>
</evidence>
<dbReference type="InterPro" id="IPR012337">
    <property type="entry name" value="RNaseH-like_sf"/>
</dbReference>
<evidence type="ECO:0000256" key="1">
    <source>
        <dbReference type="ARBA" id="ARBA00022578"/>
    </source>
</evidence>
<evidence type="ECO:0000256" key="11">
    <source>
        <dbReference type="ARBA" id="ARBA00022932"/>
    </source>
</evidence>
<dbReference type="PROSITE" id="PS50994">
    <property type="entry name" value="INTEGRASE"/>
    <property type="match status" value="1"/>
</dbReference>
<feature type="domain" description="Integrase catalytic" evidence="15">
    <location>
        <begin position="119"/>
        <end position="229"/>
    </location>
</feature>
<evidence type="ECO:0000256" key="13">
    <source>
        <dbReference type="ARBA" id="ARBA00048173"/>
    </source>
</evidence>